<accession>A0A7K0K3M0</accession>
<evidence type="ECO:0000256" key="1">
    <source>
        <dbReference type="SAM" id="MobiDB-lite"/>
    </source>
</evidence>
<dbReference type="Proteomes" id="UP000442535">
    <property type="component" value="Unassembled WGS sequence"/>
</dbReference>
<dbReference type="GO" id="GO:0010498">
    <property type="term" value="P:proteasomal protein catabolic process"/>
    <property type="evidence" value="ECO:0007669"/>
    <property type="project" value="InterPro"/>
</dbReference>
<feature type="region of interest" description="Disordered" evidence="1">
    <location>
        <begin position="21"/>
        <end position="55"/>
    </location>
</feature>
<proteinExistence type="predicted"/>
<dbReference type="RefSeq" id="WP_154545384.1">
    <property type="nucleotide sequence ID" value="NZ_VUMY01000013.1"/>
</dbReference>
<dbReference type="AlphaFoldDB" id="A0A7K0K3M0"/>
<dbReference type="PANTHER" id="PTHR42307:SF2">
    <property type="entry name" value="PUP DEAMIDASE_DEPUPYLASE"/>
    <property type="match status" value="1"/>
</dbReference>
<dbReference type="EMBL" id="VUMY01000013">
    <property type="protein sequence ID" value="MST50083.1"/>
    <property type="molecule type" value="Genomic_DNA"/>
</dbReference>
<evidence type="ECO:0000313" key="2">
    <source>
        <dbReference type="EMBL" id="MST50083.1"/>
    </source>
</evidence>
<feature type="compositionally biased region" description="Low complexity" evidence="1">
    <location>
        <begin position="21"/>
        <end position="39"/>
    </location>
</feature>
<dbReference type="Pfam" id="PF03136">
    <property type="entry name" value="Pup_ligase"/>
    <property type="match status" value="1"/>
</dbReference>
<protein>
    <submittedName>
        <fullName evidence="2">Proteasome accessory factor PafA2 family protein</fullName>
    </submittedName>
</protein>
<keyword evidence="2" id="KW-0647">Proteasome</keyword>
<gene>
    <name evidence="2" type="ORF">FYJ63_07525</name>
</gene>
<comment type="caution">
    <text evidence="2">The sequence shown here is derived from an EMBL/GenBank/DDBJ whole genome shotgun (WGS) entry which is preliminary data.</text>
</comment>
<evidence type="ECO:0000313" key="3">
    <source>
        <dbReference type="Proteomes" id="UP000442535"/>
    </source>
</evidence>
<dbReference type="GO" id="GO:0005524">
    <property type="term" value="F:ATP binding"/>
    <property type="evidence" value="ECO:0007669"/>
    <property type="project" value="TreeGrafter"/>
</dbReference>
<organism evidence="2 3">
    <name type="scientific">Mobiluncus porci</name>
    <dbReference type="NCBI Taxonomy" id="2652278"/>
    <lineage>
        <taxon>Bacteria</taxon>
        <taxon>Bacillati</taxon>
        <taxon>Actinomycetota</taxon>
        <taxon>Actinomycetes</taxon>
        <taxon>Actinomycetales</taxon>
        <taxon>Actinomycetaceae</taxon>
        <taxon>Mobiluncus</taxon>
    </lineage>
</organism>
<dbReference type="PANTHER" id="PTHR42307">
    <property type="entry name" value="PUP DEAMIDASE/DEPUPYLASE"/>
    <property type="match status" value="1"/>
</dbReference>
<dbReference type="GO" id="GO:0019941">
    <property type="term" value="P:modification-dependent protein catabolic process"/>
    <property type="evidence" value="ECO:0007669"/>
    <property type="project" value="InterPro"/>
</dbReference>
<dbReference type="GO" id="GO:0070490">
    <property type="term" value="P:protein pupylation"/>
    <property type="evidence" value="ECO:0007669"/>
    <property type="project" value="TreeGrafter"/>
</dbReference>
<keyword evidence="3" id="KW-1185">Reference proteome</keyword>
<dbReference type="GO" id="GO:0000502">
    <property type="term" value="C:proteasome complex"/>
    <property type="evidence" value="ECO:0007669"/>
    <property type="project" value="UniProtKB-KW"/>
</dbReference>
<name>A0A7K0K3M0_9ACTO</name>
<sequence>MLSVKRIMSIETEYALSDFPAGGAAASGSAREPAASGAGTSVPAKAPSNAPTETEVAQQAEALAQRLLRTWALAEAKTSGVPVTNHVPDPAGAAVSWRMLPGAGTRFDYSGEHPELDAEGKAHRDLPPEARTNEELGAVLTGVKTRWVTKVDAFGQHYYRGNSTIAPNGARLYVDHGHPEYSAPECLGPLQAALYDRAGDEIMTRAAAALRESTSDSEAGARALILKNNTDERGSAWGAHENYLVERRVEWQLLVDLFMPFLVSRPIFCGTGRLGLGPNSETPGFQIFQRADFIETEVSLMTTRERPIVNTRDEPHASRRYRRFHVITADSSMFPYSAALRTGTAALLLSLAESFPERARELADRWALQDPVSAIQAFSRDVTLRQSCPLKRGGAATGLEIQQGYLEFIRDVGFEEGSGGYQQADRETKWVIENWERVLTSLARGWQEATALVEWCAKLALLDRKRTQLGCDWDDPRLSLLNLRFSMIDEGLSLARALEKGGFEPLYSREEIRKASFEAPPETRAGGRAELLRRFPDQLWAASWMAILVDIGKRQLVRVQFPDPHHPTRLEVQKAIEICEKKLGPESEDQGKLVAEVLEVLGVELPADLKYYSWDEGYYASESFKEQFEKGK</sequence>
<dbReference type="InterPro" id="IPR004347">
    <property type="entry name" value="Pup_ligase/deamidase"/>
</dbReference>
<reference evidence="2 3" key="1">
    <citation type="submission" date="2019-08" db="EMBL/GenBank/DDBJ databases">
        <title>In-depth cultivation of the pig gut microbiome towards novel bacterial diversity and tailored functional studies.</title>
        <authorList>
            <person name="Wylensek D."/>
            <person name="Hitch T.C.A."/>
            <person name="Clavel T."/>
        </authorList>
    </citation>
    <scope>NUCLEOTIDE SEQUENCE [LARGE SCALE GENOMIC DNA]</scope>
    <source>
        <strain evidence="2 3">RF-GAM-744-WT-7</strain>
    </source>
</reference>